<comment type="caution">
    <text evidence="1">The sequence shown here is derived from an EMBL/GenBank/DDBJ whole genome shotgun (WGS) entry which is preliminary data.</text>
</comment>
<evidence type="ECO:0000313" key="1">
    <source>
        <dbReference type="EMBL" id="GAU97712.1"/>
    </source>
</evidence>
<reference evidence="1 2" key="1">
    <citation type="journal article" date="2016" name="Nat. Commun.">
        <title>Extremotolerant tardigrade genome and improved radiotolerance of human cultured cells by tardigrade-unique protein.</title>
        <authorList>
            <person name="Hashimoto T."/>
            <person name="Horikawa D.D."/>
            <person name="Saito Y."/>
            <person name="Kuwahara H."/>
            <person name="Kozuka-Hata H."/>
            <person name="Shin-I T."/>
            <person name="Minakuchi Y."/>
            <person name="Ohishi K."/>
            <person name="Motoyama A."/>
            <person name="Aizu T."/>
            <person name="Enomoto A."/>
            <person name="Kondo K."/>
            <person name="Tanaka S."/>
            <person name="Hara Y."/>
            <person name="Koshikawa S."/>
            <person name="Sagara H."/>
            <person name="Miura T."/>
            <person name="Yokobori S."/>
            <person name="Miyagawa K."/>
            <person name="Suzuki Y."/>
            <person name="Kubo T."/>
            <person name="Oyama M."/>
            <person name="Kohara Y."/>
            <person name="Fujiyama A."/>
            <person name="Arakawa K."/>
            <person name="Katayama T."/>
            <person name="Toyoda A."/>
            <person name="Kunieda T."/>
        </authorList>
    </citation>
    <scope>NUCLEOTIDE SEQUENCE [LARGE SCALE GENOMIC DNA]</scope>
    <source>
        <strain evidence="1 2">YOKOZUNA-1</strain>
    </source>
</reference>
<dbReference type="AlphaFoldDB" id="A0A1D1VCA0"/>
<dbReference type="OrthoDB" id="10412078at2759"/>
<evidence type="ECO:0000313" key="2">
    <source>
        <dbReference type="Proteomes" id="UP000186922"/>
    </source>
</evidence>
<name>A0A1D1VCA0_RAMVA</name>
<proteinExistence type="predicted"/>
<protein>
    <submittedName>
        <fullName evidence="1">Uncharacterized protein</fullName>
    </submittedName>
</protein>
<dbReference type="Proteomes" id="UP000186922">
    <property type="component" value="Unassembled WGS sequence"/>
</dbReference>
<organism evidence="1 2">
    <name type="scientific">Ramazzottius varieornatus</name>
    <name type="common">Water bear</name>
    <name type="synonym">Tardigrade</name>
    <dbReference type="NCBI Taxonomy" id="947166"/>
    <lineage>
        <taxon>Eukaryota</taxon>
        <taxon>Metazoa</taxon>
        <taxon>Ecdysozoa</taxon>
        <taxon>Tardigrada</taxon>
        <taxon>Eutardigrada</taxon>
        <taxon>Parachela</taxon>
        <taxon>Hypsibioidea</taxon>
        <taxon>Ramazzottiidae</taxon>
        <taxon>Ramazzottius</taxon>
    </lineage>
</organism>
<gene>
    <name evidence="1" type="primary">RvY_08962-1</name>
    <name evidence="1" type="synonym">RvY_08962.1</name>
    <name evidence="1" type="ORF">RvY_08962</name>
</gene>
<sequence>MVHPTGNDNYLNLTRIGLANKPVNRYTDAVKIGNWREDRIQHQLQGDLLANTVPPTFDWVITGKVGSCEDHIRKKEYQDHIVEKMACRKDEFPHSESDCGDSWIKPKFGKDALPNFNPVHSSSPTLWMRYIWVFHRFRILGMEGEMPTLRHRAPHYNELDVSGFCA</sequence>
<keyword evidence="2" id="KW-1185">Reference proteome</keyword>
<dbReference type="EMBL" id="BDGG01000004">
    <property type="protein sequence ID" value="GAU97712.1"/>
    <property type="molecule type" value="Genomic_DNA"/>
</dbReference>
<accession>A0A1D1VCA0</accession>